<dbReference type="Pfam" id="PF14023">
    <property type="entry name" value="Bestrophin-like"/>
    <property type="match status" value="1"/>
</dbReference>
<dbReference type="InterPro" id="IPR025333">
    <property type="entry name" value="DUF4239"/>
</dbReference>
<keyword evidence="1" id="KW-0472">Membrane</keyword>
<feature type="transmembrane region" description="Helical" evidence="1">
    <location>
        <begin position="12"/>
        <end position="29"/>
    </location>
</feature>
<keyword evidence="3" id="KW-1185">Reference proteome</keyword>
<keyword evidence="1" id="KW-0812">Transmembrane</keyword>
<feature type="transmembrane region" description="Helical" evidence="1">
    <location>
        <begin position="189"/>
        <end position="209"/>
    </location>
</feature>
<name>A0A9E8N8Q4_9BACT</name>
<reference evidence="2" key="1">
    <citation type="submission" date="2022-11" db="EMBL/GenBank/DDBJ databases">
        <title>Dyadobacter pollutisoli sp. nov., isolated from plastic dumped soil.</title>
        <authorList>
            <person name="Kim J.M."/>
            <person name="Kim K.R."/>
            <person name="Lee J.K."/>
            <person name="Hao L."/>
            <person name="Jeon C.O."/>
        </authorList>
    </citation>
    <scope>NUCLEOTIDE SEQUENCE</scope>
    <source>
        <strain evidence="2">U1</strain>
    </source>
</reference>
<evidence type="ECO:0000256" key="1">
    <source>
        <dbReference type="SAM" id="Phobius"/>
    </source>
</evidence>
<gene>
    <name evidence="2" type="ORF">ON006_20225</name>
</gene>
<feature type="transmembrane region" description="Helical" evidence="1">
    <location>
        <begin position="215"/>
        <end position="233"/>
    </location>
</feature>
<evidence type="ECO:0000313" key="2">
    <source>
        <dbReference type="EMBL" id="WAC10076.1"/>
    </source>
</evidence>
<organism evidence="2 3">
    <name type="scientific">Dyadobacter pollutisoli</name>
    <dbReference type="NCBI Taxonomy" id="2910158"/>
    <lineage>
        <taxon>Bacteria</taxon>
        <taxon>Pseudomonadati</taxon>
        <taxon>Bacteroidota</taxon>
        <taxon>Cytophagia</taxon>
        <taxon>Cytophagales</taxon>
        <taxon>Spirosomataceae</taxon>
        <taxon>Dyadobacter</taxon>
    </lineage>
</organism>
<evidence type="ECO:0008006" key="4">
    <source>
        <dbReference type="Google" id="ProtNLM"/>
    </source>
</evidence>
<dbReference type="Proteomes" id="UP001164653">
    <property type="component" value="Chromosome"/>
</dbReference>
<keyword evidence="1" id="KW-1133">Transmembrane helix</keyword>
<sequence>MKESFIYRTDAFILCSILFSLMLLSIFLGFKFGKVRYSQDEESAGNNTIVSALFGLLAFLLAVTFGMSGSRFDSRRDAIINESNAIGTAVLRADLYPDSLRATLRKNFKSYLNARIDYYEAGRDRGKMDEANARADAQEKNLWQTAMGHARTSPDFLKTQPMIPALNDMFDNATICNTREKARVPDPMVILLMTLSIASAFYAGYISVGKGKLDWFIIVGFCLLTSLVIYITLDLDRPRRGLINLDATHQTMLDVLKLL</sequence>
<dbReference type="EMBL" id="CP112998">
    <property type="protein sequence ID" value="WAC10076.1"/>
    <property type="molecule type" value="Genomic_DNA"/>
</dbReference>
<accession>A0A9E8N8Q4</accession>
<dbReference type="RefSeq" id="WP_244823670.1">
    <property type="nucleotide sequence ID" value="NZ_CP112998.1"/>
</dbReference>
<feature type="transmembrane region" description="Helical" evidence="1">
    <location>
        <begin position="49"/>
        <end position="67"/>
    </location>
</feature>
<proteinExistence type="predicted"/>
<protein>
    <recommendedName>
        <fullName evidence="4">DUF4239 domain-containing protein</fullName>
    </recommendedName>
</protein>
<evidence type="ECO:0000313" key="3">
    <source>
        <dbReference type="Proteomes" id="UP001164653"/>
    </source>
</evidence>
<dbReference type="KEGG" id="dpf:ON006_20225"/>
<dbReference type="AlphaFoldDB" id="A0A9E8N8Q4"/>